<protein>
    <submittedName>
        <fullName evidence="1">Uncharacterized protein</fullName>
    </submittedName>
</protein>
<accession>A0A4V6YAY1</accession>
<reference evidence="1 2" key="1">
    <citation type="submission" date="2018-02" db="EMBL/GenBank/DDBJ databases">
        <title>Draft genome sequences of Elsinoe sp., causing black scab on jojoba.</title>
        <authorList>
            <person name="Stodart B."/>
            <person name="Jeffress S."/>
            <person name="Ash G."/>
            <person name="Arun Chinnappa K."/>
        </authorList>
    </citation>
    <scope>NUCLEOTIDE SEQUENCE [LARGE SCALE GENOMIC DNA]</scope>
    <source>
        <strain evidence="1 2">Hillstone_2</strain>
    </source>
</reference>
<gene>
    <name evidence="1" type="ORF">C1H76_1678</name>
</gene>
<sequence length="198" mass="21369">MPTTGHFTSNQGTIMDDLGAHVRKRPEISSDEEVERPAKLQRLTDTVDAEGTHVLGRGLPSPPRQQPQFPVCFLTTACVTGAVVVQQALNSSATDLTTTAQELVPTVLVDFLVDRTITLIFDLLQNGILPRLRKGLVAWCCAFAIYGGSATKFVFCKLLPQSVLGPDNPVVRYSAQSLSVQHMAIGEIPRGIIGVTNT</sequence>
<dbReference type="Proteomes" id="UP000308133">
    <property type="component" value="Unassembled WGS sequence"/>
</dbReference>
<proteinExistence type="predicted"/>
<name>A0A4V6YAY1_9PEZI</name>
<comment type="caution">
    <text evidence="1">The sequence shown here is derived from an EMBL/GenBank/DDBJ whole genome shotgun (WGS) entry which is preliminary data.</text>
</comment>
<dbReference type="EMBL" id="PTQR01000018">
    <property type="protein sequence ID" value="TKX26062.1"/>
    <property type="molecule type" value="Genomic_DNA"/>
</dbReference>
<evidence type="ECO:0000313" key="2">
    <source>
        <dbReference type="Proteomes" id="UP000308133"/>
    </source>
</evidence>
<dbReference type="AlphaFoldDB" id="A0A4V6YAY1"/>
<organism evidence="1 2">
    <name type="scientific">Elsinoe australis</name>
    <dbReference type="NCBI Taxonomy" id="40998"/>
    <lineage>
        <taxon>Eukaryota</taxon>
        <taxon>Fungi</taxon>
        <taxon>Dikarya</taxon>
        <taxon>Ascomycota</taxon>
        <taxon>Pezizomycotina</taxon>
        <taxon>Dothideomycetes</taxon>
        <taxon>Dothideomycetidae</taxon>
        <taxon>Myriangiales</taxon>
        <taxon>Elsinoaceae</taxon>
        <taxon>Elsinoe</taxon>
    </lineage>
</organism>
<evidence type="ECO:0000313" key="1">
    <source>
        <dbReference type="EMBL" id="TKX26062.1"/>
    </source>
</evidence>